<dbReference type="InterPro" id="IPR038408">
    <property type="entry name" value="GNK2_sf"/>
</dbReference>
<evidence type="ECO:0000256" key="4">
    <source>
        <dbReference type="ARBA" id="ARBA00022737"/>
    </source>
</evidence>
<keyword evidence="9" id="KW-1185">Reference proteome</keyword>
<evidence type="ECO:0000256" key="1">
    <source>
        <dbReference type="ARBA" id="ARBA00004613"/>
    </source>
</evidence>
<comment type="similarity">
    <text evidence="5">Belongs to the cysteine-rich repeat secretory protein family.</text>
</comment>
<dbReference type="PROSITE" id="PS51473">
    <property type="entry name" value="GNK2"/>
    <property type="match status" value="2"/>
</dbReference>
<evidence type="ECO:0000256" key="2">
    <source>
        <dbReference type="ARBA" id="ARBA00022525"/>
    </source>
</evidence>
<keyword evidence="2" id="KW-0964">Secreted</keyword>
<name>A0AAV8U3P2_9ROSI</name>
<dbReference type="PANTHER" id="PTHR32411:SF43">
    <property type="entry name" value="CYSTEINE-RICH REPEAT SECRETORY PROTEIN 38"/>
    <property type="match status" value="1"/>
</dbReference>
<comment type="caution">
    <text evidence="8">The sequence shown here is derived from an EMBL/GenBank/DDBJ whole genome shotgun (WGS) entry which is preliminary data.</text>
</comment>
<comment type="subcellular location">
    <subcellularLocation>
        <location evidence="1">Secreted</location>
    </subcellularLocation>
</comment>
<dbReference type="Pfam" id="PF01657">
    <property type="entry name" value="Stress-antifung"/>
    <property type="match status" value="2"/>
</dbReference>
<dbReference type="CDD" id="cd23509">
    <property type="entry name" value="Gnk2-like"/>
    <property type="match status" value="2"/>
</dbReference>
<sequence length="248" mass="28110">MHLFKLTNTFYYLLLSSNLVLHTVLGIDPINVVCSGATFSPRDGFESNLNSLIIWLSSSAPRTGFAKNSMGQKSSDQVQGLALCTGDIRNQSCQTCLETASSEIRSRCPSDKTASIWYDNCMLKYSNVKFLGRIDRRYFFSQCNPEKVTNHATNFRRKRARLLRLMTSQAFFHTTLYGVGGISLEKSSIKIYALAQCTRDISGYRCKKCLRHLTRYIIRTCWRNIGGKVYNGSCSVRFEKYSFASIGK</sequence>
<feature type="domain" description="Gnk2-homologous" evidence="7">
    <location>
        <begin position="27"/>
        <end position="130"/>
    </location>
</feature>
<dbReference type="Proteomes" id="UP001159364">
    <property type="component" value="Linkage Group LG01"/>
</dbReference>
<reference evidence="8 9" key="1">
    <citation type="submission" date="2021-09" db="EMBL/GenBank/DDBJ databases">
        <title>Genomic insights and catalytic innovation underlie evolution of tropane alkaloids biosynthesis.</title>
        <authorList>
            <person name="Wang Y.-J."/>
            <person name="Tian T."/>
            <person name="Huang J.-P."/>
            <person name="Huang S.-X."/>
        </authorList>
    </citation>
    <scope>NUCLEOTIDE SEQUENCE [LARGE SCALE GENOMIC DNA]</scope>
    <source>
        <strain evidence="8">KIB-2018</strain>
        <tissue evidence="8">Leaf</tissue>
    </source>
</reference>
<feature type="signal peptide" evidence="6">
    <location>
        <begin position="1"/>
        <end position="26"/>
    </location>
</feature>
<gene>
    <name evidence="8" type="ORF">K2173_009337</name>
</gene>
<dbReference type="EMBL" id="JAIWQS010000001">
    <property type="protein sequence ID" value="KAJ8773906.1"/>
    <property type="molecule type" value="Genomic_DNA"/>
</dbReference>
<dbReference type="Gene3D" id="3.30.430.20">
    <property type="entry name" value="Gnk2 domain, C-X8-C-X2-C motif"/>
    <property type="match status" value="2"/>
</dbReference>
<dbReference type="PANTHER" id="PTHR32411">
    <property type="entry name" value="CYSTEINE-RICH REPEAT SECRETORY PROTEIN 38-RELATED"/>
    <property type="match status" value="1"/>
</dbReference>
<dbReference type="GO" id="GO:0005576">
    <property type="term" value="C:extracellular region"/>
    <property type="evidence" value="ECO:0007669"/>
    <property type="project" value="UniProtKB-SubCell"/>
</dbReference>
<accession>A0AAV8U3P2</accession>
<evidence type="ECO:0000256" key="5">
    <source>
        <dbReference type="ARBA" id="ARBA00038515"/>
    </source>
</evidence>
<feature type="chain" id="PRO_5043574949" description="Gnk2-homologous domain-containing protein" evidence="6">
    <location>
        <begin position="27"/>
        <end position="248"/>
    </location>
</feature>
<evidence type="ECO:0000256" key="6">
    <source>
        <dbReference type="SAM" id="SignalP"/>
    </source>
</evidence>
<keyword evidence="4" id="KW-0677">Repeat</keyword>
<proteinExistence type="inferred from homology"/>
<dbReference type="AlphaFoldDB" id="A0AAV8U3P2"/>
<evidence type="ECO:0000313" key="8">
    <source>
        <dbReference type="EMBL" id="KAJ8773906.1"/>
    </source>
</evidence>
<organism evidence="8 9">
    <name type="scientific">Erythroxylum novogranatense</name>
    <dbReference type="NCBI Taxonomy" id="1862640"/>
    <lineage>
        <taxon>Eukaryota</taxon>
        <taxon>Viridiplantae</taxon>
        <taxon>Streptophyta</taxon>
        <taxon>Embryophyta</taxon>
        <taxon>Tracheophyta</taxon>
        <taxon>Spermatophyta</taxon>
        <taxon>Magnoliopsida</taxon>
        <taxon>eudicotyledons</taxon>
        <taxon>Gunneridae</taxon>
        <taxon>Pentapetalae</taxon>
        <taxon>rosids</taxon>
        <taxon>fabids</taxon>
        <taxon>Malpighiales</taxon>
        <taxon>Erythroxylaceae</taxon>
        <taxon>Erythroxylum</taxon>
    </lineage>
</organism>
<dbReference type="InterPro" id="IPR050581">
    <property type="entry name" value="CRR_secretory_protein"/>
</dbReference>
<evidence type="ECO:0000259" key="7">
    <source>
        <dbReference type="PROSITE" id="PS51473"/>
    </source>
</evidence>
<protein>
    <recommendedName>
        <fullName evidence="7">Gnk2-homologous domain-containing protein</fullName>
    </recommendedName>
</protein>
<evidence type="ECO:0000313" key="9">
    <source>
        <dbReference type="Proteomes" id="UP001159364"/>
    </source>
</evidence>
<feature type="domain" description="Gnk2-homologous" evidence="7">
    <location>
        <begin position="136"/>
        <end position="243"/>
    </location>
</feature>
<dbReference type="InterPro" id="IPR002902">
    <property type="entry name" value="GNK2"/>
</dbReference>
<evidence type="ECO:0000256" key="3">
    <source>
        <dbReference type="ARBA" id="ARBA00022729"/>
    </source>
</evidence>
<keyword evidence="3 6" id="KW-0732">Signal</keyword>